<dbReference type="AlphaFoldDB" id="A0AAV9UDE0"/>
<keyword evidence="14" id="KW-1185">Reference proteome</keyword>
<dbReference type="InterPro" id="IPR031127">
    <property type="entry name" value="E3_UB_ligase_RBR"/>
</dbReference>
<dbReference type="EC" id="2.3.2.31" evidence="2"/>
<evidence type="ECO:0000256" key="3">
    <source>
        <dbReference type="ARBA" id="ARBA00022679"/>
    </source>
</evidence>
<evidence type="ECO:0000256" key="2">
    <source>
        <dbReference type="ARBA" id="ARBA00012251"/>
    </source>
</evidence>
<dbReference type="CDD" id="cd20336">
    <property type="entry name" value="Rcat_RBR"/>
    <property type="match status" value="1"/>
</dbReference>
<feature type="compositionally biased region" description="Basic and acidic residues" evidence="10">
    <location>
        <begin position="352"/>
        <end position="390"/>
    </location>
</feature>
<keyword evidence="8" id="KW-0862">Zinc</keyword>
<keyword evidence="7" id="KW-0833">Ubl conjugation pathway</keyword>
<evidence type="ECO:0000259" key="12">
    <source>
        <dbReference type="PROSITE" id="PS51873"/>
    </source>
</evidence>
<dbReference type="InterPro" id="IPR001841">
    <property type="entry name" value="Znf_RING"/>
</dbReference>
<dbReference type="PANTHER" id="PTHR11685">
    <property type="entry name" value="RBR FAMILY RING FINGER AND IBR DOMAIN-CONTAINING"/>
    <property type="match status" value="1"/>
</dbReference>
<dbReference type="EMBL" id="JAVHNQ010000010">
    <property type="protein sequence ID" value="KAK6338092.1"/>
    <property type="molecule type" value="Genomic_DNA"/>
</dbReference>
<keyword evidence="5" id="KW-0677">Repeat</keyword>
<evidence type="ECO:0000256" key="10">
    <source>
        <dbReference type="SAM" id="MobiDB-lite"/>
    </source>
</evidence>
<evidence type="ECO:0000256" key="4">
    <source>
        <dbReference type="ARBA" id="ARBA00022723"/>
    </source>
</evidence>
<keyword evidence="3" id="KW-0808">Transferase</keyword>
<dbReference type="SUPFAM" id="SSF57850">
    <property type="entry name" value="RING/U-box"/>
    <property type="match status" value="2"/>
</dbReference>
<dbReference type="PROSITE" id="PS50089">
    <property type="entry name" value="ZF_RING_2"/>
    <property type="match status" value="1"/>
</dbReference>
<evidence type="ECO:0000313" key="14">
    <source>
        <dbReference type="Proteomes" id="UP001375240"/>
    </source>
</evidence>
<dbReference type="PROSITE" id="PS51873">
    <property type="entry name" value="TRIAD"/>
    <property type="match status" value="1"/>
</dbReference>
<keyword evidence="4" id="KW-0479">Metal-binding</keyword>
<dbReference type="SMART" id="SM00647">
    <property type="entry name" value="IBR"/>
    <property type="match status" value="2"/>
</dbReference>
<evidence type="ECO:0000259" key="11">
    <source>
        <dbReference type="PROSITE" id="PS50089"/>
    </source>
</evidence>
<dbReference type="GO" id="GO:0008270">
    <property type="term" value="F:zinc ion binding"/>
    <property type="evidence" value="ECO:0007669"/>
    <property type="project" value="UniProtKB-KW"/>
</dbReference>
<dbReference type="Gene3D" id="1.20.120.1750">
    <property type="match status" value="1"/>
</dbReference>
<evidence type="ECO:0000256" key="7">
    <source>
        <dbReference type="ARBA" id="ARBA00022786"/>
    </source>
</evidence>
<feature type="region of interest" description="Disordered" evidence="10">
    <location>
        <begin position="340"/>
        <end position="393"/>
    </location>
</feature>
<dbReference type="GO" id="GO:0016567">
    <property type="term" value="P:protein ubiquitination"/>
    <property type="evidence" value="ECO:0007669"/>
    <property type="project" value="InterPro"/>
</dbReference>
<feature type="region of interest" description="Disordered" evidence="10">
    <location>
        <begin position="1"/>
        <end position="22"/>
    </location>
</feature>
<dbReference type="Pfam" id="PF01485">
    <property type="entry name" value="IBR"/>
    <property type="match status" value="1"/>
</dbReference>
<comment type="catalytic activity">
    <reaction evidence="1">
        <text>[E2 ubiquitin-conjugating enzyme]-S-ubiquitinyl-L-cysteine + [acceptor protein]-L-lysine = [E2 ubiquitin-conjugating enzyme]-L-cysteine + [acceptor protein]-N(6)-ubiquitinyl-L-lysine.</text>
        <dbReference type="EC" id="2.3.2.31"/>
    </reaction>
</comment>
<evidence type="ECO:0000256" key="6">
    <source>
        <dbReference type="ARBA" id="ARBA00022771"/>
    </source>
</evidence>
<dbReference type="InterPro" id="IPR044066">
    <property type="entry name" value="TRIAD_supradom"/>
</dbReference>
<evidence type="ECO:0000256" key="5">
    <source>
        <dbReference type="ARBA" id="ARBA00022737"/>
    </source>
</evidence>
<evidence type="ECO:0000313" key="13">
    <source>
        <dbReference type="EMBL" id="KAK6338092.1"/>
    </source>
</evidence>
<dbReference type="Gene3D" id="3.30.40.10">
    <property type="entry name" value="Zinc/RING finger domain, C3HC4 (zinc finger)"/>
    <property type="match status" value="1"/>
</dbReference>
<evidence type="ECO:0000256" key="9">
    <source>
        <dbReference type="PROSITE-ProRule" id="PRU00175"/>
    </source>
</evidence>
<organism evidence="13 14">
    <name type="scientific">Orbilia brochopaga</name>
    <dbReference type="NCBI Taxonomy" id="3140254"/>
    <lineage>
        <taxon>Eukaryota</taxon>
        <taxon>Fungi</taxon>
        <taxon>Dikarya</taxon>
        <taxon>Ascomycota</taxon>
        <taxon>Pezizomycotina</taxon>
        <taxon>Orbiliomycetes</taxon>
        <taxon>Orbiliales</taxon>
        <taxon>Orbiliaceae</taxon>
        <taxon>Orbilia</taxon>
    </lineage>
</organism>
<accession>A0AAV9UDE0</accession>
<keyword evidence="6 9" id="KW-0863">Zinc-finger</keyword>
<evidence type="ECO:0000256" key="1">
    <source>
        <dbReference type="ARBA" id="ARBA00001798"/>
    </source>
</evidence>
<sequence>MATSSSVVLRAKRTTPAHSAPAEAPLPYDATAVAKLQYQIHSLAVGLKWVKRSRTSIASTTKKLFSNEQTATCFICDDALFLYESVKLPCGHRHCNDCIKQNYELVINEPECYPPRCCEPLDPKKTIFVLSQEQIEAFLAIKQRFDSEKLVNCAHCKGELQEAVTSVNEFSAYCPACEKLTCVKCGENMHRYQLCPGEEGVAELEKFAIRKEMLPCPKCSRLVEKNGGCNHIHCLCGADFCFACGRITWDWGGGCQCTSGVRAKISIIAALDATDENDPNGTPVYQQSLRQHQQSTAKKQKTLQRYQTSLMNLHAKKTNALNDAVKITALREELESLGVATPGRGKGKPKAKVVEEKSQVGKPAIESKKTVEEAPKMETRGQKRKRDGDPKLLTFLQTSSPVGKRTRARVKKGSASFVKLGAVGNRVEQLE</sequence>
<feature type="domain" description="RING-type" evidence="11">
    <location>
        <begin position="73"/>
        <end position="112"/>
    </location>
</feature>
<feature type="domain" description="RING-type" evidence="12">
    <location>
        <begin position="69"/>
        <end position="261"/>
    </location>
</feature>
<dbReference type="InterPro" id="IPR002867">
    <property type="entry name" value="IBR_dom"/>
</dbReference>
<evidence type="ECO:0000256" key="8">
    <source>
        <dbReference type="ARBA" id="ARBA00022833"/>
    </source>
</evidence>
<dbReference type="InterPro" id="IPR013083">
    <property type="entry name" value="Znf_RING/FYVE/PHD"/>
</dbReference>
<gene>
    <name evidence="13" type="ORF">TWF696_001563</name>
</gene>
<reference evidence="13 14" key="1">
    <citation type="submission" date="2019-10" db="EMBL/GenBank/DDBJ databases">
        <authorList>
            <person name="Palmer J.M."/>
        </authorList>
    </citation>
    <scope>NUCLEOTIDE SEQUENCE [LARGE SCALE GENOMIC DNA]</scope>
    <source>
        <strain evidence="13 14">TWF696</strain>
    </source>
</reference>
<dbReference type="Proteomes" id="UP001375240">
    <property type="component" value="Unassembled WGS sequence"/>
</dbReference>
<name>A0AAV9UDE0_9PEZI</name>
<dbReference type="GO" id="GO:0061630">
    <property type="term" value="F:ubiquitin protein ligase activity"/>
    <property type="evidence" value="ECO:0007669"/>
    <property type="project" value="UniProtKB-EC"/>
</dbReference>
<protein>
    <recommendedName>
        <fullName evidence="2">RBR-type E3 ubiquitin transferase</fullName>
        <ecNumber evidence="2">2.3.2.31</ecNumber>
    </recommendedName>
</protein>
<proteinExistence type="predicted"/>
<comment type="caution">
    <text evidence="13">The sequence shown here is derived from an EMBL/GenBank/DDBJ whole genome shotgun (WGS) entry which is preliminary data.</text>
</comment>